<dbReference type="Pfam" id="PF00106">
    <property type="entry name" value="adh_short"/>
    <property type="match status" value="1"/>
</dbReference>
<dbReference type="PANTHER" id="PTHR24320:SF236">
    <property type="entry name" value="SHORT-CHAIN DEHYDROGENASE-RELATED"/>
    <property type="match status" value="1"/>
</dbReference>
<evidence type="ECO:0000256" key="2">
    <source>
        <dbReference type="ARBA" id="ARBA00022857"/>
    </source>
</evidence>
<dbReference type="PRINTS" id="PR00081">
    <property type="entry name" value="GDHRDH"/>
</dbReference>
<proteinExistence type="inferred from homology"/>
<evidence type="ECO:0008006" key="6">
    <source>
        <dbReference type="Google" id="ProtNLM"/>
    </source>
</evidence>
<gene>
    <name evidence="4" type="ORF">D9758_005483</name>
</gene>
<dbReference type="Proteomes" id="UP000559256">
    <property type="component" value="Unassembled WGS sequence"/>
</dbReference>
<dbReference type="GO" id="GO:0016491">
    <property type="term" value="F:oxidoreductase activity"/>
    <property type="evidence" value="ECO:0007669"/>
    <property type="project" value="UniProtKB-KW"/>
</dbReference>
<organism evidence="4 5">
    <name type="scientific">Tetrapyrgos nigripes</name>
    <dbReference type="NCBI Taxonomy" id="182062"/>
    <lineage>
        <taxon>Eukaryota</taxon>
        <taxon>Fungi</taxon>
        <taxon>Dikarya</taxon>
        <taxon>Basidiomycota</taxon>
        <taxon>Agaricomycotina</taxon>
        <taxon>Agaricomycetes</taxon>
        <taxon>Agaricomycetidae</taxon>
        <taxon>Agaricales</taxon>
        <taxon>Marasmiineae</taxon>
        <taxon>Marasmiaceae</taxon>
        <taxon>Tetrapyrgos</taxon>
    </lineage>
</organism>
<dbReference type="AlphaFoldDB" id="A0A8H5LQ16"/>
<dbReference type="InterPro" id="IPR002347">
    <property type="entry name" value="SDR_fam"/>
</dbReference>
<dbReference type="PANTHER" id="PTHR24320">
    <property type="entry name" value="RETINOL DEHYDROGENASE"/>
    <property type="match status" value="1"/>
</dbReference>
<protein>
    <recommendedName>
        <fullName evidence="6">NAD(P)-binding protein</fullName>
    </recommendedName>
</protein>
<dbReference type="Gene3D" id="3.40.50.720">
    <property type="entry name" value="NAD(P)-binding Rossmann-like Domain"/>
    <property type="match status" value="1"/>
</dbReference>
<dbReference type="SUPFAM" id="SSF51735">
    <property type="entry name" value="NAD(P)-binding Rossmann-fold domains"/>
    <property type="match status" value="1"/>
</dbReference>
<accession>A0A8H5LQ16</accession>
<keyword evidence="5" id="KW-1185">Reference proteome</keyword>
<comment type="caution">
    <text evidence="4">The sequence shown here is derived from an EMBL/GenBank/DDBJ whole genome shotgun (WGS) entry which is preliminary data.</text>
</comment>
<dbReference type="EMBL" id="JAACJM010000028">
    <property type="protein sequence ID" value="KAF5365243.1"/>
    <property type="molecule type" value="Genomic_DNA"/>
</dbReference>
<dbReference type="OrthoDB" id="191139at2759"/>
<evidence type="ECO:0000256" key="3">
    <source>
        <dbReference type="ARBA" id="ARBA00023002"/>
    </source>
</evidence>
<reference evidence="4 5" key="1">
    <citation type="journal article" date="2020" name="ISME J.">
        <title>Uncovering the hidden diversity of litter-decomposition mechanisms in mushroom-forming fungi.</title>
        <authorList>
            <person name="Floudas D."/>
            <person name="Bentzer J."/>
            <person name="Ahren D."/>
            <person name="Johansson T."/>
            <person name="Persson P."/>
            <person name="Tunlid A."/>
        </authorList>
    </citation>
    <scope>NUCLEOTIDE SEQUENCE [LARGE SCALE GENOMIC DNA]</scope>
    <source>
        <strain evidence="4 5">CBS 291.85</strain>
    </source>
</reference>
<comment type="similarity">
    <text evidence="1">Belongs to the short-chain dehydrogenases/reductases (SDR) family.</text>
</comment>
<dbReference type="InterPro" id="IPR036291">
    <property type="entry name" value="NAD(P)-bd_dom_sf"/>
</dbReference>
<keyword evidence="3" id="KW-0560">Oxidoreductase</keyword>
<keyword evidence="2" id="KW-0521">NADP</keyword>
<evidence type="ECO:0000313" key="5">
    <source>
        <dbReference type="Proteomes" id="UP000559256"/>
    </source>
</evidence>
<name>A0A8H5LQ16_9AGAR</name>
<sequence length="316" mass="35218">MPYSLPRFSDILAFFKQAYFIPAPKWGPEKMPDMTGKVVIVTGGSAGIGKLTVKALLEKNAIVYLAARNPSKSQAVIDELAKSTGKNAIFLHIDLADLHSVKKATEEFLRGVMVPPKEQLTTQGYDLQFGTNVLGHFYLTKLLLPTLLSTTEQTPNSEKVRIVNLSSSAPYLMRYKFDFGSLIEGPARKRQSSGDLYMQSKFGNLVFAKELARRYGDNGIVSTAVNPGNLKTELSRHASVFEKFGLRFLQIYSPELGCLTQLWAGTSPEGAQLNGKFLVPWCREGRPRTGSDDSELAVELWRWMEEQVEKIERGEC</sequence>
<evidence type="ECO:0000313" key="4">
    <source>
        <dbReference type="EMBL" id="KAF5365243.1"/>
    </source>
</evidence>
<evidence type="ECO:0000256" key="1">
    <source>
        <dbReference type="ARBA" id="ARBA00006484"/>
    </source>
</evidence>